<name>A0A1M7Z7E5_9BACT</name>
<organism evidence="1 2">
    <name type="scientific">Algoriphagus zhangzhouensis</name>
    <dbReference type="NCBI Taxonomy" id="1073327"/>
    <lineage>
        <taxon>Bacteria</taxon>
        <taxon>Pseudomonadati</taxon>
        <taxon>Bacteroidota</taxon>
        <taxon>Cytophagia</taxon>
        <taxon>Cytophagales</taxon>
        <taxon>Cyclobacteriaceae</taxon>
        <taxon>Algoriphagus</taxon>
    </lineage>
</organism>
<evidence type="ECO:0000313" key="1">
    <source>
        <dbReference type="EMBL" id="SHO60821.1"/>
    </source>
</evidence>
<sequence>MKTNIPSDCGNSPKNKLIADLTIAFVGYELNKVEPFLDEDIQWTLVGDITIDGKKEFLESLSQMISNPASELEIFQIVTHGKSAAVNGKMKMKDGSQYGFADFYIFSSASFKKVKSITSYVQAI</sequence>
<dbReference type="SUPFAM" id="SSF54427">
    <property type="entry name" value="NTF2-like"/>
    <property type="match status" value="1"/>
</dbReference>
<evidence type="ECO:0000313" key="2">
    <source>
        <dbReference type="Proteomes" id="UP000184609"/>
    </source>
</evidence>
<evidence type="ECO:0008006" key="3">
    <source>
        <dbReference type="Google" id="ProtNLM"/>
    </source>
</evidence>
<dbReference type="STRING" id="1073327.SAMN04488108_1051"/>
<dbReference type="Proteomes" id="UP000184609">
    <property type="component" value="Unassembled WGS sequence"/>
</dbReference>
<gene>
    <name evidence="1" type="ORF">SAMN04488108_1051</name>
</gene>
<dbReference type="AlphaFoldDB" id="A0A1M7Z7E5"/>
<dbReference type="Gene3D" id="3.10.450.50">
    <property type="match status" value="1"/>
</dbReference>
<dbReference type="EMBL" id="FRXN01000001">
    <property type="protein sequence ID" value="SHO60821.1"/>
    <property type="molecule type" value="Genomic_DNA"/>
</dbReference>
<dbReference type="RefSeq" id="WP_073570664.1">
    <property type="nucleotide sequence ID" value="NZ_FRXN01000001.1"/>
</dbReference>
<keyword evidence="2" id="KW-1185">Reference proteome</keyword>
<dbReference type="InterPro" id="IPR032710">
    <property type="entry name" value="NTF2-like_dom_sf"/>
</dbReference>
<accession>A0A1M7Z7E5</accession>
<proteinExistence type="predicted"/>
<dbReference type="OrthoDB" id="6692273at2"/>
<reference evidence="2" key="1">
    <citation type="submission" date="2016-12" db="EMBL/GenBank/DDBJ databases">
        <authorList>
            <person name="Varghese N."/>
            <person name="Submissions S."/>
        </authorList>
    </citation>
    <scope>NUCLEOTIDE SEQUENCE [LARGE SCALE GENOMIC DNA]</scope>
    <source>
        <strain evidence="2">DSM 25035</strain>
    </source>
</reference>
<protein>
    <recommendedName>
        <fullName evidence="3">SnoaL-like domain-containing protein</fullName>
    </recommendedName>
</protein>